<sequence length="85" mass="9885">MEGEPKKNPLGEYREGDVVTMTRSRGLVGPNQRRSPQEINDSYPRRHYFTLAKPGQSSSVGFRTSRQPRERRTTLVQRDVQKRLI</sequence>
<dbReference type="GeneID" id="20035276"/>
<dbReference type="VEuPathDB" id="PlasmoDB:C922_00002"/>
<feature type="compositionally biased region" description="Polar residues" evidence="1">
    <location>
        <begin position="55"/>
        <end position="65"/>
    </location>
</feature>
<dbReference type="EMBL" id="KI965460">
    <property type="protein sequence ID" value="EUD69139.1"/>
    <property type="molecule type" value="Genomic_DNA"/>
</dbReference>
<evidence type="ECO:0000256" key="1">
    <source>
        <dbReference type="SAM" id="MobiDB-lite"/>
    </source>
</evidence>
<proteinExistence type="predicted"/>
<keyword evidence="3" id="KW-1185">Reference proteome</keyword>
<reference evidence="2 3" key="1">
    <citation type="submission" date="2013-02" db="EMBL/GenBank/DDBJ databases">
        <title>The Genome Sequence of Plasmodium inui San Antonio 1.</title>
        <authorList>
            <consortium name="The Broad Institute Genome Sequencing Platform"/>
            <consortium name="The Broad Institute Genome Sequencing Center for Infectious Disease"/>
            <person name="Neafsey D."/>
            <person name="Cheeseman I."/>
            <person name="Volkman S."/>
            <person name="Adams J."/>
            <person name="Walker B."/>
            <person name="Young S.K."/>
            <person name="Zeng Q."/>
            <person name="Gargeya S."/>
            <person name="Fitzgerald M."/>
            <person name="Haas B."/>
            <person name="Abouelleil A."/>
            <person name="Alvarado L."/>
            <person name="Arachchi H.M."/>
            <person name="Berlin A.M."/>
            <person name="Chapman S.B."/>
            <person name="Dewar J."/>
            <person name="Goldberg J."/>
            <person name="Griggs A."/>
            <person name="Gujja S."/>
            <person name="Hansen M."/>
            <person name="Howarth C."/>
            <person name="Imamovic A."/>
            <person name="Larimer J."/>
            <person name="McCowan C."/>
            <person name="Murphy C."/>
            <person name="Neiman D."/>
            <person name="Pearson M."/>
            <person name="Priest M."/>
            <person name="Roberts A."/>
            <person name="Saif S."/>
            <person name="Shea T."/>
            <person name="Sisk P."/>
            <person name="Sykes S."/>
            <person name="Wortman J."/>
            <person name="Nusbaum C."/>
            <person name="Birren B."/>
        </authorList>
    </citation>
    <scope>NUCLEOTIDE SEQUENCE [LARGE SCALE GENOMIC DNA]</scope>
    <source>
        <strain evidence="2 3">San Antonio 1</strain>
    </source>
</reference>
<accession>W7AJX3</accession>
<gene>
    <name evidence="2" type="ORF">C922_00002</name>
</gene>
<protein>
    <submittedName>
        <fullName evidence="2">Uncharacterized protein</fullName>
    </submittedName>
</protein>
<dbReference type="RefSeq" id="XP_008813841.1">
    <property type="nucleotide sequence ID" value="XM_008815619.1"/>
</dbReference>
<organism evidence="2 3">
    <name type="scientific">Plasmodium inui San Antonio 1</name>
    <dbReference type="NCBI Taxonomy" id="1237626"/>
    <lineage>
        <taxon>Eukaryota</taxon>
        <taxon>Sar</taxon>
        <taxon>Alveolata</taxon>
        <taxon>Apicomplexa</taxon>
        <taxon>Aconoidasida</taxon>
        <taxon>Haemosporida</taxon>
        <taxon>Plasmodiidae</taxon>
        <taxon>Plasmodium</taxon>
        <taxon>Plasmodium (Plasmodium)</taxon>
    </lineage>
</organism>
<dbReference type="Proteomes" id="UP000030640">
    <property type="component" value="Unassembled WGS sequence"/>
</dbReference>
<dbReference type="AlphaFoldDB" id="W7AJX3"/>
<name>W7AJX3_9APIC</name>
<feature type="region of interest" description="Disordered" evidence="1">
    <location>
        <begin position="54"/>
        <end position="73"/>
    </location>
</feature>
<evidence type="ECO:0000313" key="3">
    <source>
        <dbReference type="Proteomes" id="UP000030640"/>
    </source>
</evidence>
<evidence type="ECO:0000313" key="2">
    <source>
        <dbReference type="EMBL" id="EUD69139.1"/>
    </source>
</evidence>